<evidence type="ECO:0000313" key="11">
    <source>
        <dbReference type="Proteomes" id="UP000005242"/>
    </source>
</evidence>
<feature type="signal peptide" evidence="8">
    <location>
        <begin position="1"/>
        <end position="20"/>
    </location>
</feature>
<keyword evidence="11" id="KW-1185">Reference proteome</keyword>
<evidence type="ECO:0000256" key="1">
    <source>
        <dbReference type="ARBA" id="ARBA00004367"/>
    </source>
</evidence>
<dbReference type="RefSeq" id="XP_006958424.1">
    <property type="nucleotide sequence ID" value="XM_006958362.1"/>
</dbReference>
<keyword evidence="7" id="KW-1015">Disulfide bond</keyword>
<dbReference type="AlphaFoldDB" id="I4YBP8"/>
<dbReference type="FunCoup" id="I4YBP8">
    <property type="interactions" value="92"/>
</dbReference>
<dbReference type="PANTHER" id="PTHR15414">
    <property type="entry name" value="OS-9-RELATED"/>
    <property type="match status" value="1"/>
</dbReference>
<dbReference type="Proteomes" id="UP000005242">
    <property type="component" value="Unassembled WGS sequence"/>
</dbReference>
<dbReference type="InterPro" id="IPR009011">
    <property type="entry name" value="Man6P_isomerase_rcpt-bd_dom_sf"/>
</dbReference>
<feature type="domain" description="MRH" evidence="9">
    <location>
        <begin position="138"/>
        <end position="290"/>
    </location>
</feature>
<gene>
    <name evidence="10" type="ORF">WALSEDRAFT_57483</name>
</gene>
<dbReference type="STRING" id="671144.I4YBP8"/>
<dbReference type="GO" id="GO:0030970">
    <property type="term" value="P:retrograde protein transport, ER to cytosol"/>
    <property type="evidence" value="ECO:0007669"/>
    <property type="project" value="TreeGrafter"/>
</dbReference>
<dbReference type="GO" id="GO:0005789">
    <property type="term" value="C:endoplasmic reticulum membrane"/>
    <property type="evidence" value="ECO:0007669"/>
    <property type="project" value="UniProtKB-SubCell"/>
</dbReference>
<keyword evidence="6" id="KW-0256">Endoplasmic reticulum</keyword>
<evidence type="ECO:0000256" key="8">
    <source>
        <dbReference type="SAM" id="SignalP"/>
    </source>
</evidence>
<feature type="chain" id="PRO_5003697795" description="Protein OS-9 homolog" evidence="8">
    <location>
        <begin position="21"/>
        <end position="369"/>
    </location>
</feature>
<reference evidence="10 11" key="1">
    <citation type="journal article" date="2012" name="Fungal Genet. Biol.">
        <title>The genome of the xerotolerant mold Wallemia sebi reveals adaptations to osmotic stress and suggests cryptic sexual reproduction.</title>
        <authorList>
            <person name="Padamsee M."/>
            <person name="Kumar T.K.A."/>
            <person name="Riley R."/>
            <person name="Binder M."/>
            <person name="Boyd A."/>
            <person name="Calvo A.M."/>
            <person name="Furukawa K."/>
            <person name="Hesse C."/>
            <person name="Hohmann S."/>
            <person name="James T.Y."/>
            <person name="LaButti K."/>
            <person name="Lapidus A."/>
            <person name="Lindquist E."/>
            <person name="Lucas S."/>
            <person name="Miller K."/>
            <person name="Shantappa S."/>
            <person name="Grigoriev I.V."/>
            <person name="Hibbett D.S."/>
            <person name="McLaughlin D.J."/>
            <person name="Spatafora J.W."/>
            <person name="Aime M.C."/>
        </authorList>
    </citation>
    <scope>NUCLEOTIDE SEQUENCE [LARGE SCALE GENOMIC DNA]</scope>
    <source>
        <strain evidence="11">ATCC MYA-4683 / CBS 633.66</strain>
    </source>
</reference>
<evidence type="ECO:0000256" key="6">
    <source>
        <dbReference type="ARBA" id="ARBA00022824"/>
    </source>
</evidence>
<dbReference type="HOGENOM" id="CLU_750503_0_0_1"/>
<evidence type="ECO:0000256" key="5">
    <source>
        <dbReference type="ARBA" id="ARBA00022734"/>
    </source>
</evidence>
<dbReference type="OMA" id="CIPILEH"/>
<protein>
    <recommendedName>
        <fullName evidence="3">Protein OS-9 homolog</fullName>
    </recommendedName>
</protein>
<dbReference type="GeneID" id="18472918"/>
<evidence type="ECO:0000259" key="9">
    <source>
        <dbReference type="PROSITE" id="PS51914"/>
    </source>
</evidence>
<dbReference type="Gene3D" id="2.70.130.10">
    <property type="entry name" value="Mannose-6-phosphate receptor binding domain"/>
    <property type="match status" value="1"/>
</dbReference>
<dbReference type="GO" id="GO:0030968">
    <property type="term" value="P:endoplasmic reticulum unfolded protein response"/>
    <property type="evidence" value="ECO:0007669"/>
    <property type="project" value="InterPro"/>
</dbReference>
<dbReference type="eggNOG" id="KOG3394">
    <property type="taxonomic scope" value="Eukaryota"/>
</dbReference>
<dbReference type="EMBL" id="JH668232">
    <property type="protein sequence ID" value="EIM21390.1"/>
    <property type="molecule type" value="Genomic_DNA"/>
</dbReference>
<dbReference type="KEGG" id="wse:WALSEDRAFT_57483"/>
<dbReference type="PROSITE" id="PS51914">
    <property type="entry name" value="MRH"/>
    <property type="match status" value="1"/>
</dbReference>
<accession>I4YBP8</accession>
<evidence type="ECO:0000256" key="3">
    <source>
        <dbReference type="ARBA" id="ARBA00018727"/>
    </source>
</evidence>
<dbReference type="InterPro" id="IPR044865">
    <property type="entry name" value="MRH_dom"/>
</dbReference>
<dbReference type="Pfam" id="PF07915">
    <property type="entry name" value="PRKCSH"/>
    <property type="match status" value="1"/>
</dbReference>
<dbReference type="GO" id="GO:0005788">
    <property type="term" value="C:endoplasmic reticulum lumen"/>
    <property type="evidence" value="ECO:0007669"/>
    <property type="project" value="TreeGrafter"/>
</dbReference>
<sequence>MKSNLILNLILLASTSLSETFKNSSIISQVPSYSVQFTRRTFVTPDEVNDILKAGEISIDEYTQEVSHPLVVADVALREPIIPIDSIEPCTPHIFTLYPNFSFMCLVPSNKMSKPIVAPEPQVPNIQDVSKLLDRIREDCVLYQPGGWWSYRICFNRKIEQFHAKLTPVVSDDLQQYAWKTEFDTNSSSYILGRSPVDNSKNISETKELSANQDNSPADPPLKFQSNGFQKYITEEWKGGQICDRTGDPRSTTIEYYCLPGLKQPKVVSIQEITTCNYVMQIQLDQLCEIPVFNDLKIKEDVRAIQCIPILENGSKWPDLLVEEDLGYDDYNDDNQLESPDANELINNEKLESLSREDLISIIARAQLQ</sequence>
<evidence type="ECO:0000256" key="4">
    <source>
        <dbReference type="ARBA" id="ARBA00022729"/>
    </source>
</evidence>
<dbReference type="SUPFAM" id="SSF50911">
    <property type="entry name" value="Mannose 6-phosphate receptor domain"/>
    <property type="match status" value="1"/>
</dbReference>
<comment type="subcellular location">
    <subcellularLocation>
        <location evidence="1">Endoplasmic reticulum membrane</location>
        <topology evidence="1">Peripheral membrane protein</topology>
        <orientation evidence="1">Lumenal side</orientation>
    </subcellularLocation>
</comment>
<dbReference type="InterPro" id="IPR045149">
    <property type="entry name" value="OS-9-like"/>
</dbReference>
<organism evidence="10 11">
    <name type="scientific">Wallemia mellicola (strain ATCC MYA-4683 / CBS 633.66)</name>
    <name type="common">Wallemia sebi (CBS 633.66)</name>
    <dbReference type="NCBI Taxonomy" id="671144"/>
    <lineage>
        <taxon>Eukaryota</taxon>
        <taxon>Fungi</taxon>
        <taxon>Dikarya</taxon>
        <taxon>Basidiomycota</taxon>
        <taxon>Wallemiomycotina</taxon>
        <taxon>Wallemiomycetes</taxon>
        <taxon>Wallemiales</taxon>
        <taxon>Wallemiaceae</taxon>
        <taxon>Wallemia</taxon>
    </lineage>
</organism>
<dbReference type="InParanoid" id="I4YBP8"/>
<keyword evidence="5" id="KW-0430">Lectin</keyword>
<comment type="similarity">
    <text evidence="2">Belongs to the OS-9 family.</text>
</comment>
<evidence type="ECO:0000313" key="10">
    <source>
        <dbReference type="EMBL" id="EIM21390.1"/>
    </source>
</evidence>
<keyword evidence="4 8" id="KW-0732">Signal</keyword>
<dbReference type="GO" id="GO:0030246">
    <property type="term" value="F:carbohydrate binding"/>
    <property type="evidence" value="ECO:0007669"/>
    <property type="project" value="UniProtKB-KW"/>
</dbReference>
<dbReference type="OrthoDB" id="448954at2759"/>
<evidence type="ECO:0000256" key="2">
    <source>
        <dbReference type="ARBA" id="ARBA00009918"/>
    </source>
</evidence>
<evidence type="ECO:0000256" key="7">
    <source>
        <dbReference type="ARBA" id="ARBA00023157"/>
    </source>
</evidence>
<name>I4YBP8_WALMC</name>
<dbReference type="PANTHER" id="PTHR15414:SF0">
    <property type="entry name" value="ENDOPLASMIC RETICULUM LECTIN 1"/>
    <property type="match status" value="1"/>
</dbReference>
<proteinExistence type="inferred from homology"/>
<dbReference type="InterPro" id="IPR012913">
    <property type="entry name" value="OS9-like_dom"/>
</dbReference>